<dbReference type="PRINTS" id="PR00081">
    <property type="entry name" value="GDHRDH"/>
</dbReference>
<dbReference type="InterPro" id="IPR036291">
    <property type="entry name" value="NAD(P)-bd_dom_sf"/>
</dbReference>
<keyword evidence="2 3" id="KW-0560">Oxidoreductase</keyword>
<dbReference type="GO" id="GO:0016491">
    <property type="term" value="F:oxidoreductase activity"/>
    <property type="evidence" value="ECO:0007669"/>
    <property type="project" value="UniProtKB-KW"/>
</dbReference>
<name>A0A4P9K6Y6_9GAMM</name>
<dbReference type="RefSeq" id="WP_138565538.1">
    <property type="nucleotide sequence ID" value="NZ_CP040602.1"/>
</dbReference>
<evidence type="ECO:0000256" key="1">
    <source>
        <dbReference type="ARBA" id="ARBA00022857"/>
    </source>
</evidence>
<reference evidence="3 4" key="1">
    <citation type="submission" date="2019-05" db="EMBL/GenBank/DDBJ databases">
        <title>Thiomicrorhabdus sediminis sp. nov, a novel sulfur-oxidizing bacterium isolated from coastal sediment.</title>
        <authorList>
            <person name="Liu X."/>
        </authorList>
    </citation>
    <scope>NUCLEOTIDE SEQUENCE [LARGE SCALE GENOMIC DNA]</scope>
    <source>
        <strain evidence="3 4">G1</strain>
    </source>
</reference>
<dbReference type="KEGG" id="thig:FE785_09610"/>
<organism evidence="3 4">
    <name type="scientific">Thiomicrorhabdus sediminis</name>
    <dbReference type="NCBI Taxonomy" id="2580412"/>
    <lineage>
        <taxon>Bacteria</taxon>
        <taxon>Pseudomonadati</taxon>
        <taxon>Pseudomonadota</taxon>
        <taxon>Gammaproteobacteria</taxon>
        <taxon>Thiotrichales</taxon>
        <taxon>Piscirickettsiaceae</taxon>
        <taxon>Thiomicrorhabdus</taxon>
    </lineage>
</organism>
<protein>
    <submittedName>
        <fullName evidence="3">Dihydromonapterin reductase</fullName>
        <ecNumber evidence="3">1.5.1.50</ecNumber>
    </submittedName>
</protein>
<gene>
    <name evidence="3" type="primary">folM</name>
    <name evidence="3" type="ORF">FE785_09610</name>
</gene>
<dbReference type="InterPro" id="IPR002347">
    <property type="entry name" value="SDR_fam"/>
</dbReference>
<dbReference type="Gene3D" id="3.40.50.720">
    <property type="entry name" value="NAD(P)-binding Rossmann-like Domain"/>
    <property type="match status" value="1"/>
</dbReference>
<evidence type="ECO:0000313" key="3">
    <source>
        <dbReference type="EMBL" id="QCU90864.1"/>
    </source>
</evidence>
<dbReference type="AlphaFoldDB" id="A0A4P9K6Y6"/>
<dbReference type="Proteomes" id="UP000304864">
    <property type="component" value="Chromosome"/>
</dbReference>
<dbReference type="EMBL" id="CP040602">
    <property type="protein sequence ID" value="QCU90864.1"/>
    <property type="molecule type" value="Genomic_DNA"/>
</dbReference>
<sequence length="242" mass="26752">MQVAKMQNAVFISGAGKRIGEFLVRQFLAHSDYPVIFSYRSLRPQVEELMALGAVGVQADFTKPHDLAGLVDEIEQQVGSLRAVIHNASLWMDDHQAPPGSLGYHQMFAVHVEAPHFLNTALAPLLLQSDSELKDIISLSDYSVDRVKADHIGYLASKAALRTLSQGYAKKFAPQIKVNDIAPSLIIFHADDSDEYKQQRLAQAALPIEPGAKVIWQAVQYLMDNCYTTGTSLRLDGGRFIM</sequence>
<evidence type="ECO:0000256" key="2">
    <source>
        <dbReference type="ARBA" id="ARBA00023002"/>
    </source>
</evidence>
<dbReference type="EC" id="1.5.1.50" evidence="3"/>
<keyword evidence="4" id="KW-1185">Reference proteome</keyword>
<dbReference type="SUPFAM" id="SSF51735">
    <property type="entry name" value="NAD(P)-binding Rossmann-fold domains"/>
    <property type="match status" value="1"/>
</dbReference>
<dbReference type="Pfam" id="PF13561">
    <property type="entry name" value="adh_short_C2"/>
    <property type="match status" value="1"/>
</dbReference>
<dbReference type="PANTHER" id="PTHR43639">
    <property type="entry name" value="OXIDOREDUCTASE, SHORT-CHAIN DEHYDROGENASE/REDUCTASE FAMILY (AFU_ORTHOLOGUE AFUA_5G02870)"/>
    <property type="match status" value="1"/>
</dbReference>
<dbReference type="OrthoDB" id="9793499at2"/>
<keyword evidence="1" id="KW-0521">NADP</keyword>
<dbReference type="PANTHER" id="PTHR43639:SF6">
    <property type="entry name" value="DIHYDROMONAPTERIN REDUCTASE"/>
    <property type="match status" value="1"/>
</dbReference>
<dbReference type="NCBIfam" id="NF005066">
    <property type="entry name" value="PRK06483.1"/>
    <property type="match status" value="1"/>
</dbReference>
<accession>A0A4P9K6Y6</accession>
<proteinExistence type="predicted"/>
<evidence type="ECO:0000313" key="4">
    <source>
        <dbReference type="Proteomes" id="UP000304864"/>
    </source>
</evidence>